<proteinExistence type="predicted"/>
<evidence type="ECO:0000313" key="3">
    <source>
        <dbReference type="Proteomes" id="UP000297703"/>
    </source>
</evidence>
<gene>
    <name evidence="2" type="ORF">DR999_PMT09336</name>
</gene>
<keyword evidence="3" id="KW-1185">Reference proteome</keyword>
<dbReference type="Proteomes" id="UP000297703">
    <property type="component" value="Unassembled WGS sequence"/>
</dbReference>
<feature type="compositionally biased region" description="Low complexity" evidence="1">
    <location>
        <begin position="51"/>
        <end position="72"/>
    </location>
</feature>
<name>A0A4D9EPG0_9SAUR</name>
<evidence type="ECO:0000256" key="1">
    <source>
        <dbReference type="SAM" id="MobiDB-lite"/>
    </source>
</evidence>
<dbReference type="AlphaFoldDB" id="A0A4D9EPG0"/>
<reference evidence="2 3" key="1">
    <citation type="submission" date="2019-04" db="EMBL/GenBank/DDBJ databases">
        <title>Draft genome of the big-headed turtle Platysternon megacephalum.</title>
        <authorList>
            <person name="Gong S."/>
        </authorList>
    </citation>
    <scope>NUCLEOTIDE SEQUENCE [LARGE SCALE GENOMIC DNA]</scope>
    <source>
        <strain evidence="2">DO16091913</strain>
        <tissue evidence="2">Muscle</tissue>
    </source>
</reference>
<comment type="caution">
    <text evidence="2">The sequence shown here is derived from an EMBL/GenBank/DDBJ whole genome shotgun (WGS) entry which is preliminary data.</text>
</comment>
<accession>A0A4D9EPG0</accession>
<dbReference type="EMBL" id="QXTE01000078">
    <property type="protein sequence ID" value="TFK07824.1"/>
    <property type="molecule type" value="Genomic_DNA"/>
</dbReference>
<feature type="region of interest" description="Disordered" evidence="1">
    <location>
        <begin position="1"/>
        <end position="72"/>
    </location>
</feature>
<protein>
    <submittedName>
        <fullName evidence="2">Ubiquitin domain-containing protein 1</fullName>
    </submittedName>
</protein>
<sequence>MGERTGGSHMSGGESVTCHHSGLVGPGGAGSECSYRPERGFPLPLPGPSWRGQGVARGARAGSSRRAGLQAPTRLRRLAPLLSASDKTAPELVLSAPPPPCLSLEFSDLSTHNFSSFLGPGWLAKRDV</sequence>
<organism evidence="2 3">
    <name type="scientific">Platysternon megacephalum</name>
    <name type="common">big-headed turtle</name>
    <dbReference type="NCBI Taxonomy" id="55544"/>
    <lineage>
        <taxon>Eukaryota</taxon>
        <taxon>Metazoa</taxon>
        <taxon>Chordata</taxon>
        <taxon>Craniata</taxon>
        <taxon>Vertebrata</taxon>
        <taxon>Euteleostomi</taxon>
        <taxon>Archelosauria</taxon>
        <taxon>Testudinata</taxon>
        <taxon>Testudines</taxon>
        <taxon>Cryptodira</taxon>
        <taxon>Durocryptodira</taxon>
        <taxon>Testudinoidea</taxon>
        <taxon>Platysternidae</taxon>
        <taxon>Platysternon</taxon>
    </lineage>
</organism>
<reference evidence="2 3" key="2">
    <citation type="submission" date="2019-04" db="EMBL/GenBank/DDBJ databases">
        <title>The genome sequence of big-headed turtle.</title>
        <authorList>
            <person name="Gong S."/>
        </authorList>
    </citation>
    <scope>NUCLEOTIDE SEQUENCE [LARGE SCALE GENOMIC DNA]</scope>
    <source>
        <strain evidence="2">DO16091913</strain>
        <tissue evidence="2">Muscle</tissue>
    </source>
</reference>
<evidence type="ECO:0000313" key="2">
    <source>
        <dbReference type="EMBL" id="TFK07824.1"/>
    </source>
</evidence>